<dbReference type="InterPro" id="IPR036020">
    <property type="entry name" value="WW_dom_sf"/>
</dbReference>
<dbReference type="InterPro" id="IPR051105">
    <property type="entry name" value="WWC/KIBRA_Hippo_Reg"/>
</dbReference>
<feature type="region of interest" description="Disordered" evidence="1">
    <location>
        <begin position="106"/>
        <end position="183"/>
    </location>
</feature>
<protein>
    <submittedName>
        <fullName evidence="3">Protein CURLY FLAG LEAF 1</fullName>
    </submittedName>
</protein>
<reference evidence="3" key="2">
    <citation type="submission" date="2025-08" db="UniProtKB">
        <authorList>
            <consortium name="RefSeq"/>
        </authorList>
    </citation>
    <scope>IDENTIFICATION</scope>
    <source>
        <tissue evidence="3">Leaves</tissue>
    </source>
</reference>
<feature type="compositionally biased region" description="Low complexity" evidence="1">
    <location>
        <begin position="27"/>
        <end position="37"/>
    </location>
</feature>
<organism evidence="2 3">
    <name type="scientific">Coffea arabica</name>
    <name type="common">Arabian coffee</name>
    <dbReference type="NCBI Taxonomy" id="13443"/>
    <lineage>
        <taxon>Eukaryota</taxon>
        <taxon>Viridiplantae</taxon>
        <taxon>Streptophyta</taxon>
        <taxon>Embryophyta</taxon>
        <taxon>Tracheophyta</taxon>
        <taxon>Spermatophyta</taxon>
        <taxon>Magnoliopsida</taxon>
        <taxon>eudicotyledons</taxon>
        <taxon>Gunneridae</taxon>
        <taxon>Pentapetalae</taxon>
        <taxon>asterids</taxon>
        <taxon>lamiids</taxon>
        <taxon>Gentianales</taxon>
        <taxon>Rubiaceae</taxon>
        <taxon>Ixoroideae</taxon>
        <taxon>Gardenieae complex</taxon>
        <taxon>Bertiereae - Coffeeae clade</taxon>
        <taxon>Coffeeae</taxon>
        <taxon>Coffea</taxon>
    </lineage>
</organism>
<feature type="region of interest" description="Disordered" evidence="1">
    <location>
        <begin position="21"/>
        <end position="41"/>
    </location>
</feature>
<feature type="compositionally biased region" description="Low complexity" evidence="1">
    <location>
        <begin position="166"/>
        <end position="176"/>
    </location>
</feature>
<dbReference type="PANTHER" id="PTHR14791">
    <property type="entry name" value="BOMB/KIRA PROTEINS"/>
    <property type="match status" value="1"/>
</dbReference>
<dbReference type="RefSeq" id="XP_027099534.1">
    <property type="nucleotide sequence ID" value="XM_027243733.2"/>
</dbReference>
<sequence length="239" mass="26441">MTAPNKGTITASIERSLRNCSLNHHQSSSSSSSSNSSDTASAGIIGGPAGFVAAGRSSTSDSTINLDFPDNALELHSDIRLPYYWEQCLDLKSGEVYYINWRTGMKSQEDPRTNPEMQHVRNGGLGLSWSEEEDEDGSWYESEGSSTEESSPSTSSRQQQCRRRYSNSNSNSSPSGATPRHRHRHLTAETNIHHDKPQVLVVAGCKSCFMYFMLPKQVQDCPKCFGQLLHFDRSENASP</sequence>
<proteinExistence type="predicted"/>
<dbReference type="AlphaFoldDB" id="A0A6P6V983"/>
<keyword evidence="2" id="KW-1185">Reference proteome</keyword>
<evidence type="ECO:0000313" key="2">
    <source>
        <dbReference type="Proteomes" id="UP001652660"/>
    </source>
</evidence>
<accession>A0A6P6V983</accession>
<dbReference type="SUPFAM" id="SSF51045">
    <property type="entry name" value="WW domain"/>
    <property type="match status" value="1"/>
</dbReference>
<gene>
    <name evidence="3" type="primary">LOC113718818</name>
</gene>
<dbReference type="Proteomes" id="UP001652660">
    <property type="component" value="Chromosome 11e"/>
</dbReference>
<evidence type="ECO:0000256" key="1">
    <source>
        <dbReference type="SAM" id="MobiDB-lite"/>
    </source>
</evidence>
<dbReference type="GeneID" id="113718818"/>
<dbReference type="PANTHER" id="PTHR14791:SF29">
    <property type="entry name" value="PROTEIN KIBRA"/>
    <property type="match status" value="1"/>
</dbReference>
<feature type="compositionally biased region" description="Low complexity" evidence="1">
    <location>
        <begin position="139"/>
        <end position="159"/>
    </location>
</feature>
<dbReference type="Gene3D" id="2.20.70.10">
    <property type="match status" value="1"/>
</dbReference>
<dbReference type="OrthoDB" id="1930512at2759"/>
<evidence type="ECO:0000313" key="3">
    <source>
        <dbReference type="RefSeq" id="XP_027099534.1"/>
    </source>
</evidence>
<reference evidence="2" key="1">
    <citation type="journal article" date="2025" name="Foods">
        <title>Unveiling the Microbial Signatures of Arabica Coffee Cherries: Insights into Ripeness Specific Diversity, Functional Traits, and Implications for Quality and Safety.</title>
        <authorList>
            <consortium name="RefSeq"/>
            <person name="Tenea G.N."/>
            <person name="Cifuentes V."/>
            <person name="Reyes P."/>
            <person name="Cevallos-Vallejos M."/>
        </authorList>
    </citation>
    <scope>NUCLEOTIDE SEQUENCE [LARGE SCALE GENOMIC DNA]</scope>
</reference>
<name>A0A6P6V983_COFAR</name>